<dbReference type="AlphaFoldDB" id="A0AAV7NKB7"/>
<evidence type="ECO:0000313" key="3">
    <source>
        <dbReference type="Proteomes" id="UP001066276"/>
    </source>
</evidence>
<evidence type="ECO:0000256" key="1">
    <source>
        <dbReference type="SAM" id="MobiDB-lite"/>
    </source>
</evidence>
<organism evidence="2 3">
    <name type="scientific">Pleurodeles waltl</name>
    <name type="common">Iberian ribbed newt</name>
    <dbReference type="NCBI Taxonomy" id="8319"/>
    <lineage>
        <taxon>Eukaryota</taxon>
        <taxon>Metazoa</taxon>
        <taxon>Chordata</taxon>
        <taxon>Craniata</taxon>
        <taxon>Vertebrata</taxon>
        <taxon>Euteleostomi</taxon>
        <taxon>Amphibia</taxon>
        <taxon>Batrachia</taxon>
        <taxon>Caudata</taxon>
        <taxon>Salamandroidea</taxon>
        <taxon>Salamandridae</taxon>
        <taxon>Pleurodelinae</taxon>
        <taxon>Pleurodeles</taxon>
    </lineage>
</organism>
<feature type="region of interest" description="Disordered" evidence="1">
    <location>
        <begin position="1"/>
        <end position="49"/>
    </location>
</feature>
<reference evidence="2" key="1">
    <citation type="journal article" date="2022" name="bioRxiv">
        <title>Sequencing and chromosome-scale assembly of the giantPleurodeles waltlgenome.</title>
        <authorList>
            <person name="Brown T."/>
            <person name="Elewa A."/>
            <person name="Iarovenko S."/>
            <person name="Subramanian E."/>
            <person name="Araus A.J."/>
            <person name="Petzold A."/>
            <person name="Susuki M."/>
            <person name="Suzuki K.-i.T."/>
            <person name="Hayashi T."/>
            <person name="Toyoda A."/>
            <person name="Oliveira C."/>
            <person name="Osipova E."/>
            <person name="Leigh N.D."/>
            <person name="Simon A."/>
            <person name="Yun M.H."/>
        </authorList>
    </citation>
    <scope>NUCLEOTIDE SEQUENCE</scope>
    <source>
        <strain evidence="2">20211129_DDA</strain>
        <tissue evidence="2">Liver</tissue>
    </source>
</reference>
<accession>A0AAV7NKB7</accession>
<dbReference type="Proteomes" id="UP001066276">
    <property type="component" value="Chromosome 8"/>
</dbReference>
<name>A0AAV7NKB7_PLEWA</name>
<proteinExistence type="predicted"/>
<evidence type="ECO:0000313" key="2">
    <source>
        <dbReference type="EMBL" id="KAJ1116487.1"/>
    </source>
</evidence>
<sequence>MDGGSRPPGLHPRGSAQGGAAHLVPSSSAARPQESIIGARSRPPQGPSPFLQFAAYAISSAIGLASAQPGVSRSPFRFSFPGSA</sequence>
<gene>
    <name evidence="2" type="ORF">NDU88_004698</name>
</gene>
<comment type="caution">
    <text evidence="2">The sequence shown here is derived from an EMBL/GenBank/DDBJ whole genome shotgun (WGS) entry which is preliminary data.</text>
</comment>
<keyword evidence="3" id="KW-1185">Reference proteome</keyword>
<dbReference type="EMBL" id="JANPWB010000012">
    <property type="protein sequence ID" value="KAJ1116487.1"/>
    <property type="molecule type" value="Genomic_DNA"/>
</dbReference>
<protein>
    <submittedName>
        <fullName evidence="2">Uncharacterized protein</fullName>
    </submittedName>
</protein>